<dbReference type="InterPro" id="IPR051539">
    <property type="entry name" value="T4SS-coupling_protein"/>
</dbReference>
<dbReference type="Gene3D" id="3.40.50.300">
    <property type="entry name" value="P-loop containing nucleotide triphosphate hydrolases"/>
    <property type="match status" value="1"/>
</dbReference>
<evidence type="ECO:0000256" key="5">
    <source>
        <dbReference type="ARBA" id="ARBA00022989"/>
    </source>
</evidence>
<dbReference type="CDD" id="cd01127">
    <property type="entry name" value="TrwB_TraG_TraD_VirD4"/>
    <property type="match status" value="2"/>
</dbReference>
<keyword evidence="9" id="KW-1185">Reference proteome</keyword>
<evidence type="ECO:0000256" key="6">
    <source>
        <dbReference type="ARBA" id="ARBA00023136"/>
    </source>
</evidence>
<sequence length="677" mass="73890">MPQLLIVLPVAALAGALLGLMAGGLWVQLETGGNTSNGDMFLLLRQFPGWDKIGDEPWASGYRLGLIGAALLSGFTLILSFGQKLTEYGQAHFQSNAEIRRNGLLQPIGRGLVFGKLGKPKTNKAMIAADYDKFPHCLVVAPTRAGKGVGYAIPNLLLFPGSMVVLDVKGELFEATSRHRQTQGDAIFYFSPFDFDHASHRYNPLERVARIRHADECYTELAKIADYFLTVSDKGSAGDFLTEGRDLFIAAGLLAIERGRPTIGEISRILFGQGATSSAYAAHAEEVTHISAAQTFRKFAGYSDRTLSSHASVLSGAGLSLWNNPAVDRATSGNDFSFADLRRLPMAVYLVVNADAIKTLAPLIRLFFGELIATLRASMPDPVQEPWPVKIMLDEFDQLGPMPIIVQSLKQLAGHGGRVSIITQSIPGLESTPYSENERLGIESAAGIKLYLAPNEKKTAEEVSEGLGKTTKLAISDSLSRDGSGLLRRSISRRNEERPLMSPDELKKLDRDKVILIPERQHPIIAERIVYYEDPYFKGLMAAQKGPLPYPSREGEGLRRLRETVEDLTRRIEGRAPLSYPAAPELTLPAGTVVRKETDPKLTEDSNAARTAVPHVPSPEPGEFASGSTAQTVLQELLEEGSTLSAEEMLRALKPQETHAREIMQGIEEKLLRKIGG</sequence>
<keyword evidence="5" id="KW-1133">Transmembrane helix</keyword>
<comment type="caution">
    <text evidence="8">The sequence shown here is derived from an EMBL/GenBank/DDBJ whole genome shotgun (WGS) entry which is preliminary data.</text>
</comment>
<name>A0ABU2HYY8_9RHOB</name>
<dbReference type="InterPro" id="IPR027417">
    <property type="entry name" value="P-loop_NTPase"/>
</dbReference>
<dbReference type="Proteomes" id="UP001269144">
    <property type="component" value="Unassembled WGS sequence"/>
</dbReference>
<keyword evidence="4" id="KW-0812">Transmembrane</keyword>
<evidence type="ECO:0000313" key="9">
    <source>
        <dbReference type="Proteomes" id="UP001269144"/>
    </source>
</evidence>
<gene>
    <name evidence="8" type="ORF">RGQ15_22145</name>
</gene>
<proteinExistence type="inferred from homology"/>
<dbReference type="Pfam" id="PF02534">
    <property type="entry name" value="T4SS-DNA_transf"/>
    <property type="match status" value="1"/>
</dbReference>
<evidence type="ECO:0000313" key="8">
    <source>
        <dbReference type="EMBL" id="MDS9470251.1"/>
    </source>
</evidence>
<dbReference type="PANTHER" id="PTHR37937:SF1">
    <property type="entry name" value="CONJUGATIVE TRANSFER: DNA TRANSPORT"/>
    <property type="match status" value="1"/>
</dbReference>
<comment type="similarity">
    <text evidence="2">Belongs to the VirD4/TraG family.</text>
</comment>
<evidence type="ECO:0000256" key="3">
    <source>
        <dbReference type="ARBA" id="ARBA00022475"/>
    </source>
</evidence>
<evidence type="ECO:0000256" key="4">
    <source>
        <dbReference type="ARBA" id="ARBA00022692"/>
    </source>
</evidence>
<organism evidence="8 9">
    <name type="scientific">Paracoccus aurantius</name>
    <dbReference type="NCBI Taxonomy" id="3073814"/>
    <lineage>
        <taxon>Bacteria</taxon>
        <taxon>Pseudomonadati</taxon>
        <taxon>Pseudomonadota</taxon>
        <taxon>Alphaproteobacteria</taxon>
        <taxon>Rhodobacterales</taxon>
        <taxon>Paracoccaceae</taxon>
        <taxon>Paracoccus</taxon>
    </lineage>
</organism>
<reference evidence="9" key="1">
    <citation type="submission" date="2023-07" db="EMBL/GenBank/DDBJ databases">
        <title>Paracoccus sp. MBLB3053 whole genome sequence.</title>
        <authorList>
            <person name="Hwang C.Y."/>
            <person name="Cho E.-S."/>
            <person name="Seo M.-J."/>
        </authorList>
    </citation>
    <scope>NUCLEOTIDE SEQUENCE [LARGE SCALE GENOMIC DNA]</scope>
    <source>
        <strain evidence="9">MBLB3053</strain>
    </source>
</reference>
<dbReference type="EMBL" id="JAVQLW010000006">
    <property type="protein sequence ID" value="MDS9470251.1"/>
    <property type="molecule type" value="Genomic_DNA"/>
</dbReference>
<comment type="subcellular location">
    <subcellularLocation>
        <location evidence="1">Cell membrane</location>
        <topology evidence="1">Multi-pass membrane protein</topology>
    </subcellularLocation>
</comment>
<evidence type="ECO:0000256" key="1">
    <source>
        <dbReference type="ARBA" id="ARBA00004651"/>
    </source>
</evidence>
<feature type="region of interest" description="Disordered" evidence="7">
    <location>
        <begin position="598"/>
        <end position="627"/>
    </location>
</feature>
<keyword evidence="6" id="KW-0472">Membrane</keyword>
<dbReference type="PANTHER" id="PTHR37937">
    <property type="entry name" value="CONJUGATIVE TRANSFER: DNA TRANSPORT"/>
    <property type="match status" value="1"/>
</dbReference>
<protein>
    <submittedName>
        <fullName evidence="8">Type IV secretory system conjugative DNA transfer family protein</fullName>
    </submittedName>
</protein>
<dbReference type="InterPro" id="IPR003688">
    <property type="entry name" value="TraG/VirD4"/>
</dbReference>
<dbReference type="SUPFAM" id="SSF52540">
    <property type="entry name" value="P-loop containing nucleoside triphosphate hydrolases"/>
    <property type="match status" value="1"/>
</dbReference>
<evidence type="ECO:0000256" key="7">
    <source>
        <dbReference type="SAM" id="MobiDB-lite"/>
    </source>
</evidence>
<dbReference type="RefSeq" id="WP_311163076.1">
    <property type="nucleotide sequence ID" value="NZ_JAVQLW010000006.1"/>
</dbReference>
<keyword evidence="3" id="KW-1003">Cell membrane</keyword>
<accession>A0ABU2HYY8</accession>
<evidence type="ECO:0000256" key="2">
    <source>
        <dbReference type="ARBA" id="ARBA00008806"/>
    </source>
</evidence>